<organism evidence="1 2">
    <name type="scientific">Actinomycetospora corticicola</name>
    <dbReference type="NCBI Taxonomy" id="663602"/>
    <lineage>
        <taxon>Bacteria</taxon>
        <taxon>Bacillati</taxon>
        <taxon>Actinomycetota</taxon>
        <taxon>Actinomycetes</taxon>
        <taxon>Pseudonocardiales</taxon>
        <taxon>Pseudonocardiaceae</taxon>
        <taxon>Actinomycetospora</taxon>
    </lineage>
</organism>
<evidence type="ECO:0000313" key="2">
    <source>
        <dbReference type="Proteomes" id="UP000535890"/>
    </source>
</evidence>
<protein>
    <recommendedName>
        <fullName evidence="3">ANTAR domain-containing protein</fullName>
    </recommendedName>
</protein>
<comment type="caution">
    <text evidence="1">The sequence shown here is derived from an EMBL/GenBank/DDBJ whole genome shotgun (WGS) entry which is preliminary data.</text>
</comment>
<evidence type="ECO:0000313" key="1">
    <source>
        <dbReference type="EMBL" id="NYD36800.1"/>
    </source>
</evidence>
<dbReference type="Proteomes" id="UP000535890">
    <property type="component" value="Unassembled WGS sequence"/>
</dbReference>
<dbReference type="RefSeq" id="WP_179794426.1">
    <property type="nucleotide sequence ID" value="NZ_BAABHP010000021.1"/>
</dbReference>
<dbReference type="AlphaFoldDB" id="A0A7Y9DWJ0"/>
<reference evidence="1 2" key="1">
    <citation type="submission" date="2020-07" db="EMBL/GenBank/DDBJ databases">
        <title>Sequencing the genomes of 1000 actinobacteria strains.</title>
        <authorList>
            <person name="Klenk H.-P."/>
        </authorList>
    </citation>
    <scope>NUCLEOTIDE SEQUENCE [LARGE SCALE GENOMIC DNA]</scope>
    <source>
        <strain evidence="1 2">DSM 45772</strain>
    </source>
</reference>
<gene>
    <name evidence="1" type="ORF">BJ983_002902</name>
</gene>
<sequence length="56" mass="6032">MIAEVRDALEQVARDDDLDHAPAVIHAIARGARAAGREVLTLDDLTTIADELGWPP</sequence>
<accession>A0A7Y9DWJ0</accession>
<proteinExistence type="predicted"/>
<dbReference type="EMBL" id="JACCBN010000001">
    <property type="protein sequence ID" value="NYD36800.1"/>
    <property type="molecule type" value="Genomic_DNA"/>
</dbReference>
<name>A0A7Y9DWJ0_9PSEU</name>
<evidence type="ECO:0008006" key="3">
    <source>
        <dbReference type="Google" id="ProtNLM"/>
    </source>
</evidence>
<keyword evidence="2" id="KW-1185">Reference proteome</keyword>